<dbReference type="InterPro" id="IPR036236">
    <property type="entry name" value="Znf_C2H2_sf"/>
</dbReference>
<dbReference type="Proteomes" id="UP000812440">
    <property type="component" value="Chromosome 8_10"/>
</dbReference>
<keyword evidence="7" id="KW-0805">Transcription regulation</keyword>
<feature type="region of interest" description="Disordered" evidence="13">
    <location>
        <begin position="347"/>
        <end position="402"/>
    </location>
</feature>
<dbReference type="InterPro" id="IPR013087">
    <property type="entry name" value="Znf_C2H2_type"/>
</dbReference>
<dbReference type="PANTHER" id="PTHR24394">
    <property type="entry name" value="ZINC FINGER PROTEIN"/>
    <property type="match status" value="1"/>
</dbReference>
<evidence type="ECO:0000256" key="12">
    <source>
        <dbReference type="PROSITE-ProRule" id="PRU00309"/>
    </source>
</evidence>
<dbReference type="SMART" id="SM00355">
    <property type="entry name" value="ZnF_C2H2"/>
    <property type="match status" value="7"/>
</dbReference>
<evidence type="ECO:0000313" key="17">
    <source>
        <dbReference type="EMBL" id="KAG8446013.1"/>
    </source>
</evidence>
<feature type="domain" description="THAP-type" evidence="16">
    <location>
        <begin position="6"/>
        <end position="93"/>
    </location>
</feature>
<dbReference type="InterPro" id="IPR036051">
    <property type="entry name" value="KRAB_dom_sf"/>
</dbReference>
<keyword evidence="3" id="KW-0479">Metal-binding</keyword>
<gene>
    <name evidence="17" type="ORF">GDO86_013766</name>
</gene>
<dbReference type="PROSITE" id="PS50157">
    <property type="entry name" value="ZINC_FINGER_C2H2_2"/>
    <property type="match status" value="6"/>
</dbReference>
<evidence type="ECO:0000259" key="15">
    <source>
        <dbReference type="PROSITE" id="PS50805"/>
    </source>
</evidence>
<dbReference type="Pfam" id="PF01352">
    <property type="entry name" value="KRAB"/>
    <property type="match status" value="1"/>
</dbReference>
<dbReference type="Pfam" id="PF05485">
    <property type="entry name" value="THAP"/>
    <property type="match status" value="1"/>
</dbReference>
<dbReference type="GO" id="GO:0008270">
    <property type="term" value="F:zinc ion binding"/>
    <property type="evidence" value="ECO:0007669"/>
    <property type="project" value="UniProtKB-KW"/>
</dbReference>
<protein>
    <submittedName>
        <fullName evidence="17">Uncharacterized protein</fullName>
    </submittedName>
</protein>
<dbReference type="Gene3D" id="6.10.140.140">
    <property type="match status" value="1"/>
</dbReference>
<reference evidence="17" key="1">
    <citation type="thesis" date="2020" institute="ProQuest LLC" country="789 East Eisenhower Parkway, Ann Arbor, MI, USA">
        <title>Comparative Genomics and Chromosome Evolution.</title>
        <authorList>
            <person name="Mudd A.B."/>
        </authorList>
    </citation>
    <scope>NUCLEOTIDE SEQUENCE</scope>
    <source>
        <strain evidence="17">Female2</strain>
        <tissue evidence="17">Blood</tissue>
    </source>
</reference>
<dbReference type="SUPFAM" id="SSF57716">
    <property type="entry name" value="Glucocorticoid receptor-like (DNA-binding domain)"/>
    <property type="match status" value="1"/>
</dbReference>
<feature type="domain" description="C2H2-type" evidence="14">
    <location>
        <begin position="567"/>
        <end position="591"/>
    </location>
</feature>
<keyword evidence="18" id="KW-1185">Reference proteome</keyword>
<dbReference type="Pfam" id="PF00096">
    <property type="entry name" value="zf-C2H2"/>
    <property type="match status" value="4"/>
</dbReference>
<evidence type="ECO:0000256" key="13">
    <source>
        <dbReference type="SAM" id="MobiDB-lite"/>
    </source>
</evidence>
<keyword evidence="10" id="KW-0539">Nucleus</keyword>
<feature type="compositionally biased region" description="Acidic residues" evidence="13">
    <location>
        <begin position="347"/>
        <end position="373"/>
    </location>
</feature>
<feature type="domain" description="C2H2-type" evidence="14">
    <location>
        <begin position="428"/>
        <end position="451"/>
    </location>
</feature>
<feature type="compositionally biased region" description="Basic residues" evidence="13">
    <location>
        <begin position="376"/>
        <end position="389"/>
    </location>
</feature>
<dbReference type="InterPro" id="IPR001909">
    <property type="entry name" value="KRAB"/>
</dbReference>
<dbReference type="EMBL" id="JAACNH010000003">
    <property type="protein sequence ID" value="KAG8446013.1"/>
    <property type="molecule type" value="Genomic_DNA"/>
</dbReference>
<feature type="domain" description="C2H2-type" evidence="14">
    <location>
        <begin position="484"/>
        <end position="511"/>
    </location>
</feature>
<keyword evidence="6" id="KW-0862">Zinc</keyword>
<feature type="domain" description="C2H2-type" evidence="14">
    <location>
        <begin position="512"/>
        <end position="539"/>
    </location>
</feature>
<evidence type="ECO:0000259" key="14">
    <source>
        <dbReference type="PROSITE" id="PS50157"/>
    </source>
</evidence>
<dbReference type="InterPro" id="IPR006612">
    <property type="entry name" value="THAP_Znf"/>
</dbReference>
<dbReference type="Gene3D" id="3.30.160.60">
    <property type="entry name" value="Classic Zinc Finger"/>
    <property type="match status" value="4"/>
</dbReference>
<dbReference type="FunFam" id="3.30.160.60:FF:000295">
    <property type="entry name" value="zinc finger protein 19"/>
    <property type="match status" value="1"/>
</dbReference>
<feature type="domain" description="C2H2-type" evidence="14">
    <location>
        <begin position="456"/>
        <end position="483"/>
    </location>
</feature>
<dbReference type="PROSITE" id="PS50805">
    <property type="entry name" value="KRAB"/>
    <property type="match status" value="1"/>
</dbReference>
<keyword evidence="4" id="KW-0677">Repeat</keyword>
<evidence type="ECO:0000256" key="4">
    <source>
        <dbReference type="ARBA" id="ARBA00022737"/>
    </source>
</evidence>
<dbReference type="PANTHER" id="PTHR24394:SF48">
    <property type="entry name" value="ZINC FINGER PROTEIN 771"/>
    <property type="match status" value="1"/>
</dbReference>
<dbReference type="GO" id="GO:0003677">
    <property type="term" value="F:DNA binding"/>
    <property type="evidence" value="ECO:0007669"/>
    <property type="project" value="UniProtKB-UniRule"/>
</dbReference>
<dbReference type="GO" id="GO:0005634">
    <property type="term" value="C:nucleus"/>
    <property type="evidence" value="ECO:0007669"/>
    <property type="project" value="UniProtKB-SubCell"/>
</dbReference>
<feature type="domain" description="C2H2-type" evidence="14">
    <location>
        <begin position="540"/>
        <end position="567"/>
    </location>
</feature>
<dbReference type="PROSITE" id="PS00028">
    <property type="entry name" value="ZINC_FINGER_C2H2_1"/>
    <property type="match status" value="6"/>
</dbReference>
<evidence type="ECO:0000256" key="1">
    <source>
        <dbReference type="ARBA" id="ARBA00004123"/>
    </source>
</evidence>
<evidence type="ECO:0000313" key="18">
    <source>
        <dbReference type="Proteomes" id="UP000812440"/>
    </source>
</evidence>
<dbReference type="GO" id="GO:0000981">
    <property type="term" value="F:DNA-binding transcription factor activity, RNA polymerase II-specific"/>
    <property type="evidence" value="ECO:0007669"/>
    <property type="project" value="TreeGrafter"/>
</dbReference>
<evidence type="ECO:0000256" key="8">
    <source>
        <dbReference type="ARBA" id="ARBA00023125"/>
    </source>
</evidence>
<proteinExistence type="inferred from homology"/>
<dbReference type="FunFam" id="3.30.160.60:FF:000193">
    <property type="entry name" value="Zinc finger protein 300"/>
    <property type="match status" value="1"/>
</dbReference>
<sequence>MDVGDYPTCIVTHCKSSLGGVLLHAFPTKLSLIKKWLQQTGQDFGDLETFAERIKHRKSFFEFCMCSVHFTRDCYVSQGAKNTLRRDAVPTIFPNREQHAPASTRTFSSCLQASGIEIVYPRSQQTCQNSMKGSSPFMKPRKLTSNKAVQCPEVEKNSKVESWKIFHDHVYSALDPNKVVGAINLNEFFPKEVYPDWFWPCFSSRSDEIFTNWTIDKSADKVWGSIERILVLLLQHLNNSPAPERTLDNKEKIEKILNQALEIIFLLTGQEWTIVKKDYMNQNLHQTSEEIPVKCDDVAVYFSMEEWEYLDEHRENYRELLQEEHRPFNSVKLPDDWCIDDVNWAPDEPDDLKDDDDFKPEPSEDSGSSEDEEALKKRRAAKKRRKKMKANAEASSENRSEPPAYTCKACNLFFYDEDELAQHESFSLECNECGKHFSEKSNLYRHQAVEHDKKIYECDKCDKVFTRRNIYDKHQEKHSCKKSLTCDTCGRLFDYPSQLIIHQRAHTGERPYKCDECGMEFGHKCTLVVHQRMHSGFCPFSCEQCDRKFDSKKMFVRHKKLHEREANKCPDCGKSFIYKMALLKHQKTHKK</sequence>
<comment type="caution">
    <text evidence="17">The sequence shown here is derived from an EMBL/GenBank/DDBJ whole genome shotgun (WGS) entry which is preliminary data.</text>
</comment>
<evidence type="ECO:0000259" key="16">
    <source>
        <dbReference type="PROSITE" id="PS50950"/>
    </source>
</evidence>
<dbReference type="SMART" id="SM00980">
    <property type="entry name" value="THAP"/>
    <property type="match status" value="1"/>
</dbReference>
<dbReference type="EMBL" id="JAACNH010000003">
    <property type="protein sequence ID" value="KAG8446014.1"/>
    <property type="molecule type" value="Genomic_DNA"/>
</dbReference>
<dbReference type="SUPFAM" id="SSF109640">
    <property type="entry name" value="KRAB domain (Kruppel-associated box)"/>
    <property type="match status" value="1"/>
</dbReference>
<keyword evidence="9" id="KW-0804">Transcription</keyword>
<dbReference type="SUPFAM" id="SSF57667">
    <property type="entry name" value="beta-beta-alpha zinc fingers"/>
    <property type="match status" value="3"/>
</dbReference>
<evidence type="ECO:0000256" key="7">
    <source>
        <dbReference type="ARBA" id="ARBA00023015"/>
    </source>
</evidence>
<dbReference type="PROSITE" id="PS50950">
    <property type="entry name" value="ZF_THAP"/>
    <property type="match status" value="1"/>
</dbReference>
<evidence type="ECO:0000256" key="5">
    <source>
        <dbReference type="ARBA" id="ARBA00022771"/>
    </source>
</evidence>
<evidence type="ECO:0000256" key="2">
    <source>
        <dbReference type="ARBA" id="ARBA00006991"/>
    </source>
</evidence>
<dbReference type="CDD" id="cd07765">
    <property type="entry name" value="KRAB_A-box"/>
    <property type="match status" value="1"/>
</dbReference>
<evidence type="ECO:0000256" key="11">
    <source>
        <dbReference type="PROSITE-ProRule" id="PRU00042"/>
    </source>
</evidence>
<accession>A0A8T2JR10</accession>
<dbReference type="AlphaFoldDB" id="A0A8T2JR10"/>
<keyword evidence="5 11" id="KW-0863">Zinc-finger</keyword>
<name>A0A8T2JR10_9PIPI</name>
<comment type="similarity">
    <text evidence="2">Belongs to the krueppel C2H2-type zinc-finger protein family.</text>
</comment>
<dbReference type="SMART" id="SM00692">
    <property type="entry name" value="DM3"/>
    <property type="match status" value="1"/>
</dbReference>
<organism evidence="17 18">
    <name type="scientific">Hymenochirus boettgeri</name>
    <name type="common">Congo dwarf clawed frog</name>
    <dbReference type="NCBI Taxonomy" id="247094"/>
    <lineage>
        <taxon>Eukaryota</taxon>
        <taxon>Metazoa</taxon>
        <taxon>Chordata</taxon>
        <taxon>Craniata</taxon>
        <taxon>Vertebrata</taxon>
        <taxon>Euteleostomi</taxon>
        <taxon>Amphibia</taxon>
        <taxon>Batrachia</taxon>
        <taxon>Anura</taxon>
        <taxon>Pipoidea</taxon>
        <taxon>Pipidae</taxon>
        <taxon>Pipinae</taxon>
        <taxon>Hymenochirus</taxon>
    </lineage>
</organism>
<evidence type="ECO:0000256" key="3">
    <source>
        <dbReference type="ARBA" id="ARBA00022723"/>
    </source>
</evidence>
<evidence type="ECO:0000256" key="6">
    <source>
        <dbReference type="ARBA" id="ARBA00022833"/>
    </source>
</evidence>
<comment type="subcellular location">
    <subcellularLocation>
        <location evidence="1">Nucleus</location>
    </subcellularLocation>
</comment>
<dbReference type="FunFam" id="3.30.160.60:FF:000012">
    <property type="entry name" value="RB-associated KRAB zinc finger protein-like"/>
    <property type="match status" value="1"/>
</dbReference>
<evidence type="ECO:0000256" key="9">
    <source>
        <dbReference type="ARBA" id="ARBA00023163"/>
    </source>
</evidence>
<evidence type="ECO:0000256" key="10">
    <source>
        <dbReference type="ARBA" id="ARBA00023242"/>
    </source>
</evidence>
<keyword evidence="8 12" id="KW-0238">DNA-binding</keyword>
<feature type="domain" description="KRAB" evidence="15">
    <location>
        <begin position="293"/>
        <end position="374"/>
    </location>
</feature>
<dbReference type="OrthoDB" id="9900519at2759"/>